<comment type="similarity">
    <text evidence="4">Belongs to the copper transporter (Ctr) (TC 1.A.56) family. SLC31A subfamily.</text>
</comment>
<dbReference type="InterPro" id="IPR007274">
    <property type="entry name" value="Cop_transporter"/>
</dbReference>
<dbReference type="GO" id="GO:0016020">
    <property type="term" value="C:membrane"/>
    <property type="evidence" value="ECO:0007669"/>
    <property type="project" value="UniProtKB-SubCell"/>
</dbReference>
<feature type="transmembrane region" description="Helical" evidence="4">
    <location>
        <begin position="213"/>
        <end position="232"/>
    </location>
</feature>
<sequence length="247" mass="27053">MNNMSQTTMSMMMDMNMTGMTHDHSMHNHSMHDHSMHGSGMGVTMDHSNHMGGGGDMGGHDMHGMDGMDMMHMGNNSDGCGNGMAMFFHTGNCEYILFEGVQTKTVAGMVGACIIVFFLAVLYEGLKVFREYLLKKALVSGSKYQEVTIGANGQSTVSDARIKSSKGLSLQYKPETKQSVGVTMISGSHLTQTVLHVVQVFVSYCLMLVFMTYNVWLCLAVILGAGAGYFFFGWKRAVVVDVNEHCH</sequence>
<dbReference type="RefSeq" id="XP_022326024.1">
    <property type="nucleotide sequence ID" value="XM_022470316.1"/>
</dbReference>
<gene>
    <name evidence="6" type="primary">LOC111125988</name>
</gene>
<dbReference type="OrthoDB" id="161814at2759"/>
<evidence type="ECO:0000313" key="6">
    <source>
        <dbReference type="RefSeq" id="XP_022326024.1"/>
    </source>
</evidence>
<keyword evidence="5" id="KW-1185">Reference proteome</keyword>
<keyword evidence="2 4" id="KW-1133">Transmembrane helix</keyword>
<keyword evidence="3 4" id="KW-0472">Membrane</keyword>
<proteinExistence type="inferred from homology"/>
<evidence type="ECO:0000256" key="3">
    <source>
        <dbReference type="ARBA" id="ARBA00023136"/>
    </source>
</evidence>
<keyword evidence="1 4" id="KW-0812">Transmembrane</keyword>
<protein>
    <recommendedName>
        <fullName evidence="4">Copper transport protein</fullName>
    </recommendedName>
</protein>
<feature type="transmembrane region" description="Helical" evidence="4">
    <location>
        <begin position="106"/>
        <end position="126"/>
    </location>
</feature>
<keyword evidence="4" id="KW-0406">Ion transport</keyword>
<keyword evidence="4" id="KW-0187">Copper transport</keyword>
<evidence type="ECO:0000256" key="1">
    <source>
        <dbReference type="ARBA" id="ARBA00022692"/>
    </source>
</evidence>
<dbReference type="PANTHER" id="PTHR12483:SF115">
    <property type="entry name" value="COPPER TRANSPORT PROTEIN"/>
    <property type="match status" value="1"/>
</dbReference>
<dbReference type="GeneID" id="111125988"/>
<comment type="subcellular location">
    <subcellularLocation>
        <location evidence="4">Membrane</location>
        <topology evidence="4">Multi-pass membrane protein</topology>
    </subcellularLocation>
</comment>
<dbReference type="AlphaFoldDB" id="A0A8B8DEP6"/>
<accession>A0A8B8DEP6</accession>
<dbReference type="GO" id="GO:0005375">
    <property type="term" value="F:copper ion transmembrane transporter activity"/>
    <property type="evidence" value="ECO:0007669"/>
    <property type="project" value="UniProtKB-UniRule"/>
</dbReference>
<name>A0A8B8DEP6_CRAVI</name>
<reference evidence="6" key="1">
    <citation type="submission" date="2025-08" db="UniProtKB">
        <authorList>
            <consortium name="RefSeq"/>
        </authorList>
    </citation>
    <scope>IDENTIFICATION</scope>
    <source>
        <tissue evidence="6">Whole sample</tissue>
    </source>
</reference>
<dbReference type="Proteomes" id="UP000694844">
    <property type="component" value="Chromosome 3"/>
</dbReference>
<organism evidence="5 6">
    <name type="scientific">Crassostrea virginica</name>
    <name type="common">Eastern oyster</name>
    <dbReference type="NCBI Taxonomy" id="6565"/>
    <lineage>
        <taxon>Eukaryota</taxon>
        <taxon>Metazoa</taxon>
        <taxon>Spiralia</taxon>
        <taxon>Lophotrochozoa</taxon>
        <taxon>Mollusca</taxon>
        <taxon>Bivalvia</taxon>
        <taxon>Autobranchia</taxon>
        <taxon>Pteriomorphia</taxon>
        <taxon>Ostreida</taxon>
        <taxon>Ostreoidea</taxon>
        <taxon>Ostreidae</taxon>
        <taxon>Crassostrea</taxon>
    </lineage>
</organism>
<keyword evidence="4" id="KW-0186">Copper</keyword>
<dbReference type="Pfam" id="PF04145">
    <property type="entry name" value="Ctr"/>
    <property type="match status" value="1"/>
</dbReference>
<dbReference type="KEGG" id="cvn:111125988"/>
<evidence type="ECO:0000313" key="5">
    <source>
        <dbReference type="Proteomes" id="UP000694844"/>
    </source>
</evidence>
<evidence type="ECO:0000256" key="2">
    <source>
        <dbReference type="ARBA" id="ARBA00022989"/>
    </source>
</evidence>
<dbReference type="PANTHER" id="PTHR12483">
    <property type="entry name" value="SOLUTE CARRIER FAMILY 31 COPPER TRANSPORTERS"/>
    <property type="match status" value="1"/>
</dbReference>
<evidence type="ECO:0000256" key="4">
    <source>
        <dbReference type="RuleBase" id="RU367022"/>
    </source>
</evidence>
<keyword evidence="4" id="KW-0813">Transport</keyword>